<dbReference type="FunFam" id="3.10.250.10:FF:000009">
    <property type="entry name" value="WC1"/>
    <property type="match status" value="1"/>
</dbReference>
<dbReference type="AlphaFoldDB" id="A0A8C1IBY2"/>
<feature type="domain" description="SRCR" evidence="6">
    <location>
        <begin position="142"/>
        <end position="240"/>
    </location>
</feature>
<keyword evidence="4" id="KW-1133">Transmembrane helix</keyword>
<evidence type="ECO:0000256" key="2">
    <source>
        <dbReference type="PROSITE-ProRule" id="PRU00196"/>
    </source>
</evidence>
<dbReference type="PRINTS" id="PR00258">
    <property type="entry name" value="SPERACTRCPTR"/>
</dbReference>
<keyword evidence="8" id="KW-1185">Reference proteome</keyword>
<evidence type="ECO:0000256" key="5">
    <source>
        <dbReference type="SAM" id="SignalP"/>
    </source>
</evidence>
<keyword evidence="4" id="KW-0812">Transmembrane</keyword>
<gene>
    <name evidence="7" type="primary">LOC109106510</name>
</gene>
<evidence type="ECO:0000259" key="6">
    <source>
        <dbReference type="PROSITE" id="PS50287"/>
    </source>
</evidence>
<feature type="region of interest" description="Disordered" evidence="3">
    <location>
        <begin position="343"/>
        <end position="400"/>
    </location>
</feature>
<dbReference type="SUPFAM" id="SSF56487">
    <property type="entry name" value="SRCR-like"/>
    <property type="match status" value="1"/>
</dbReference>
<name>A0A8C1IBY2_CYPCA</name>
<feature type="compositionally biased region" description="Basic and acidic residues" evidence="3">
    <location>
        <begin position="494"/>
        <end position="506"/>
    </location>
</feature>
<feature type="disulfide bond" evidence="2">
    <location>
        <begin position="208"/>
        <end position="218"/>
    </location>
</feature>
<keyword evidence="5" id="KW-0732">Signal</keyword>
<keyword evidence="1 2" id="KW-1015">Disulfide bond</keyword>
<evidence type="ECO:0000256" key="3">
    <source>
        <dbReference type="SAM" id="MobiDB-lite"/>
    </source>
</evidence>
<feature type="compositionally biased region" description="Polar residues" evidence="3">
    <location>
        <begin position="645"/>
        <end position="660"/>
    </location>
</feature>
<dbReference type="Gene3D" id="3.10.250.10">
    <property type="entry name" value="SRCR-like domain"/>
    <property type="match status" value="1"/>
</dbReference>
<dbReference type="InterPro" id="IPR001190">
    <property type="entry name" value="SRCR"/>
</dbReference>
<dbReference type="Proteomes" id="UP000694427">
    <property type="component" value="Unplaced"/>
</dbReference>
<protein>
    <recommendedName>
        <fullName evidence="6">SRCR domain-containing protein</fullName>
    </recommendedName>
</protein>
<feature type="compositionally biased region" description="Polar residues" evidence="3">
    <location>
        <begin position="529"/>
        <end position="552"/>
    </location>
</feature>
<feature type="compositionally biased region" description="Polar residues" evidence="3">
    <location>
        <begin position="587"/>
        <end position="608"/>
    </location>
</feature>
<dbReference type="Pfam" id="PF00530">
    <property type="entry name" value="SRCR"/>
    <property type="match status" value="1"/>
</dbReference>
<feature type="compositionally biased region" description="Polar residues" evidence="3">
    <location>
        <begin position="686"/>
        <end position="699"/>
    </location>
</feature>
<evidence type="ECO:0000313" key="7">
    <source>
        <dbReference type="Ensembl" id="ENSCCRP00010014126.1"/>
    </source>
</evidence>
<reference evidence="7" key="1">
    <citation type="submission" date="2025-08" db="UniProtKB">
        <authorList>
            <consortium name="Ensembl"/>
        </authorList>
    </citation>
    <scope>IDENTIFICATION</scope>
</reference>
<dbReference type="PANTHER" id="PTHR48071">
    <property type="entry name" value="SRCR DOMAIN-CONTAINING PROTEIN"/>
    <property type="match status" value="1"/>
</dbReference>
<dbReference type="PANTHER" id="PTHR48071:SF26">
    <property type="entry name" value="ANTIGEN WC1.1-LIKE"/>
    <property type="match status" value="1"/>
</dbReference>
<feature type="compositionally biased region" description="Basic and acidic residues" evidence="3">
    <location>
        <begin position="553"/>
        <end position="564"/>
    </location>
</feature>
<comment type="caution">
    <text evidence="2">Lacks conserved residue(s) required for the propagation of feature annotation.</text>
</comment>
<evidence type="ECO:0000256" key="4">
    <source>
        <dbReference type="SAM" id="Phobius"/>
    </source>
</evidence>
<feature type="chain" id="PRO_5034282036" description="SRCR domain-containing protein" evidence="5">
    <location>
        <begin position="19"/>
        <end position="753"/>
    </location>
</feature>
<evidence type="ECO:0000313" key="8">
    <source>
        <dbReference type="Proteomes" id="UP000694427"/>
    </source>
</evidence>
<evidence type="ECO:0000256" key="1">
    <source>
        <dbReference type="ARBA" id="ARBA00023157"/>
    </source>
</evidence>
<feature type="region of interest" description="Disordered" evidence="3">
    <location>
        <begin position="420"/>
        <end position="453"/>
    </location>
</feature>
<feature type="region of interest" description="Disordered" evidence="3">
    <location>
        <begin position="484"/>
        <end position="660"/>
    </location>
</feature>
<dbReference type="Ensembl" id="ENSCCRT00010015403.1">
    <property type="protein sequence ID" value="ENSCCRP00010014126.1"/>
    <property type="gene ID" value="ENSCCRG00010006096.1"/>
</dbReference>
<feature type="transmembrane region" description="Helical" evidence="4">
    <location>
        <begin position="277"/>
        <end position="301"/>
    </location>
</feature>
<dbReference type="PROSITE" id="PS50287">
    <property type="entry name" value="SRCR_2"/>
    <property type="match status" value="1"/>
</dbReference>
<feature type="compositionally biased region" description="Polar residues" evidence="3">
    <location>
        <begin position="386"/>
        <end position="396"/>
    </location>
</feature>
<dbReference type="GO" id="GO:0016020">
    <property type="term" value="C:membrane"/>
    <property type="evidence" value="ECO:0007669"/>
    <property type="project" value="InterPro"/>
</dbReference>
<dbReference type="SMART" id="SM00202">
    <property type="entry name" value="SR"/>
    <property type="match status" value="1"/>
</dbReference>
<organism evidence="7 8">
    <name type="scientific">Cyprinus carpio</name>
    <name type="common">Common carp</name>
    <dbReference type="NCBI Taxonomy" id="7962"/>
    <lineage>
        <taxon>Eukaryota</taxon>
        <taxon>Metazoa</taxon>
        <taxon>Chordata</taxon>
        <taxon>Craniata</taxon>
        <taxon>Vertebrata</taxon>
        <taxon>Euteleostomi</taxon>
        <taxon>Actinopterygii</taxon>
        <taxon>Neopterygii</taxon>
        <taxon>Teleostei</taxon>
        <taxon>Ostariophysi</taxon>
        <taxon>Cypriniformes</taxon>
        <taxon>Cyprinidae</taxon>
        <taxon>Cyprininae</taxon>
        <taxon>Cyprinus</taxon>
    </lineage>
</organism>
<accession>A0A8C1IBY2</accession>
<proteinExistence type="predicted"/>
<feature type="compositionally biased region" description="Polar residues" evidence="3">
    <location>
        <begin position="710"/>
        <end position="725"/>
    </location>
</feature>
<feature type="compositionally biased region" description="Polar residues" evidence="3">
    <location>
        <begin position="346"/>
        <end position="359"/>
    </location>
</feature>
<feature type="region of interest" description="Disordered" evidence="3">
    <location>
        <begin position="675"/>
        <end position="753"/>
    </location>
</feature>
<reference evidence="7" key="2">
    <citation type="submission" date="2025-09" db="UniProtKB">
        <authorList>
            <consortium name="Ensembl"/>
        </authorList>
    </citation>
    <scope>IDENTIFICATION</scope>
</reference>
<feature type="signal peptide" evidence="5">
    <location>
        <begin position="1"/>
        <end position="18"/>
    </location>
</feature>
<dbReference type="InterPro" id="IPR036772">
    <property type="entry name" value="SRCR-like_dom_sf"/>
</dbReference>
<keyword evidence="4" id="KW-0472">Membrane</keyword>
<feature type="compositionally biased region" description="Polar residues" evidence="3">
    <location>
        <begin position="621"/>
        <end position="637"/>
    </location>
</feature>
<sequence>MLLLLLCVVLQALSLSQGLNVTDEHPSKNAKKHPDHSDKQIELSTLSLSEGCFGVPRTLYKNTTVDLTLNLLDAEEKKALALQICERLSCGRVLEHGATATVHNGTCLANCILRDSNLHNCTTAAKGDCMNATQVICEHHAVQLVGGRDHCAGRVQLLHSGNWGTVCDDAFDINSGHVVCTQLRCGSAIRLSYFGPGTGTIHINQMKCNGSESSLWECSSISTTPSNYCGHKEDAGVVCSESVEFIPTSVTPELNLTTLVAVSTAMASAQSSSGVSAAAIGCVFLSIALLMFIVLNAAAYLHFKRAKECVIHQQHSSSQASLENQSNAQIGIYNTQSVYTAGGHQYESTGPRMSSNNGRRFSKRTNRPTHNSDSSTDSNYEHHNSSRPQRLLNSSRDVNDVDGTCARERRVHNVEINMDTFQKSGDNPPLTPLSFGAPDTHGQLYKNDTSSTSSGEFYQYTRTDTDNILQSPIQETLPLTLLSYGDHNIPGTDNKGEERPSLHEKSQFAPLSYGDHHLSNPDSQAVDVNDSSSTSSGEFYQNTEIDTDNNFMSREERPLLHEKSPCAPLSYDDTTNLDSQAVDVNDSDSTSSGECYQNTEIDMDNSLQCEDEESPSLPEKSLQTPHSTQMTGSTAGYSGSHAPVTHSQDGNDSDSTSSEECYQNIEIDENAFHHYGEESPSLPEMSFQNPHIAQMTESTDGYGDHHVPRNLSQETDNSSTASEASYVNVPPTKETEDHSAASSENDYDEPETW</sequence>
<feature type="compositionally biased region" description="Polar residues" evidence="3">
    <location>
        <begin position="368"/>
        <end position="378"/>
    </location>
</feature>